<sequence>MLWPLLILGYVVLVTSRPPPSSAEDYLDDLTWRELAPEMLRQSSQWFPLYNNPESPGPGKIGNSRPSKRALSVLSRWKPFSIGFSNLVGRYPPRAPLLTMMPELDFVSAETRGSLRPIGQPLRWGRR</sequence>
<reference evidence="2" key="1">
    <citation type="journal article" date="2023" name="IScience">
        <title>Live-bearing cockroach genome reveals convergent evolutionary mechanisms linked to viviparity in insects and beyond.</title>
        <authorList>
            <person name="Fouks B."/>
            <person name="Harrison M.C."/>
            <person name="Mikhailova A.A."/>
            <person name="Marchal E."/>
            <person name="English S."/>
            <person name="Carruthers M."/>
            <person name="Jennings E.C."/>
            <person name="Chiamaka E.L."/>
            <person name="Frigard R.A."/>
            <person name="Pippel M."/>
            <person name="Attardo G.M."/>
            <person name="Benoit J.B."/>
            <person name="Bornberg-Bauer E."/>
            <person name="Tobe S.S."/>
        </authorList>
    </citation>
    <scope>NUCLEOTIDE SEQUENCE</scope>
    <source>
        <strain evidence="2">Stay&amp;Tobe</strain>
    </source>
</reference>
<dbReference type="EMBL" id="JASPKZ010010686">
    <property type="protein sequence ID" value="KAJ9573670.1"/>
    <property type="molecule type" value="Genomic_DNA"/>
</dbReference>
<keyword evidence="3" id="KW-1185">Reference proteome</keyword>
<protein>
    <submittedName>
        <fullName evidence="2">Uncharacterized protein</fullName>
    </submittedName>
</protein>
<evidence type="ECO:0000313" key="3">
    <source>
        <dbReference type="Proteomes" id="UP001233999"/>
    </source>
</evidence>
<evidence type="ECO:0000256" key="1">
    <source>
        <dbReference type="SAM" id="SignalP"/>
    </source>
</evidence>
<dbReference type="Proteomes" id="UP001233999">
    <property type="component" value="Unassembled WGS sequence"/>
</dbReference>
<evidence type="ECO:0000313" key="2">
    <source>
        <dbReference type="EMBL" id="KAJ9573670.1"/>
    </source>
</evidence>
<dbReference type="AlphaFoldDB" id="A0AAD8E112"/>
<accession>A0AAD8E112</accession>
<comment type="caution">
    <text evidence="2">The sequence shown here is derived from an EMBL/GenBank/DDBJ whole genome shotgun (WGS) entry which is preliminary data.</text>
</comment>
<gene>
    <name evidence="2" type="ORF">L9F63_008940</name>
</gene>
<keyword evidence="1" id="KW-0732">Signal</keyword>
<organism evidence="2 3">
    <name type="scientific">Diploptera punctata</name>
    <name type="common">Pacific beetle cockroach</name>
    <dbReference type="NCBI Taxonomy" id="6984"/>
    <lineage>
        <taxon>Eukaryota</taxon>
        <taxon>Metazoa</taxon>
        <taxon>Ecdysozoa</taxon>
        <taxon>Arthropoda</taxon>
        <taxon>Hexapoda</taxon>
        <taxon>Insecta</taxon>
        <taxon>Pterygota</taxon>
        <taxon>Neoptera</taxon>
        <taxon>Polyneoptera</taxon>
        <taxon>Dictyoptera</taxon>
        <taxon>Blattodea</taxon>
        <taxon>Blaberoidea</taxon>
        <taxon>Blaberidae</taxon>
        <taxon>Diplopterinae</taxon>
        <taxon>Diploptera</taxon>
    </lineage>
</organism>
<feature type="chain" id="PRO_5042171173" evidence="1">
    <location>
        <begin position="17"/>
        <end position="127"/>
    </location>
</feature>
<feature type="signal peptide" evidence="1">
    <location>
        <begin position="1"/>
        <end position="16"/>
    </location>
</feature>
<name>A0AAD8E112_DIPPU</name>
<proteinExistence type="predicted"/>
<reference evidence="2" key="2">
    <citation type="submission" date="2023-05" db="EMBL/GenBank/DDBJ databases">
        <authorList>
            <person name="Fouks B."/>
        </authorList>
    </citation>
    <scope>NUCLEOTIDE SEQUENCE</scope>
    <source>
        <strain evidence="2">Stay&amp;Tobe</strain>
        <tissue evidence="2">Testes</tissue>
    </source>
</reference>